<keyword evidence="8 12" id="KW-0378">Hydrolase</keyword>
<dbReference type="InterPro" id="IPR000743">
    <property type="entry name" value="Glyco_hydro_28"/>
</dbReference>
<dbReference type="PANTHER" id="PTHR31375">
    <property type="match status" value="1"/>
</dbReference>
<feature type="compositionally biased region" description="Low complexity" evidence="13">
    <location>
        <begin position="126"/>
        <end position="135"/>
    </location>
</feature>
<feature type="compositionally biased region" description="Polar residues" evidence="13">
    <location>
        <begin position="200"/>
        <end position="210"/>
    </location>
</feature>
<feature type="compositionally biased region" description="Pro residues" evidence="13">
    <location>
        <begin position="154"/>
        <end position="178"/>
    </location>
</feature>
<name>A0A176VLG4_MARPO</name>
<evidence type="ECO:0000256" key="10">
    <source>
        <dbReference type="ARBA" id="ARBA00023316"/>
    </source>
</evidence>
<dbReference type="SUPFAM" id="SSF51126">
    <property type="entry name" value="Pectin lyase-like"/>
    <property type="match status" value="1"/>
</dbReference>
<keyword evidence="5" id="KW-0964">Secreted</keyword>
<evidence type="ECO:0000256" key="12">
    <source>
        <dbReference type="RuleBase" id="RU361169"/>
    </source>
</evidence>
<keyword evidence="10" id="KW-0961">Cell wall biogenesis/degradation</keyword>
<evidence type="ECO:0000256" key="6">
    <source>
        <dbReference type="ARBA" id="ARBA00022729"/>
    </source>
</evidence>
<dbReference type="EMBL" id="LVLJ01003443">
    <property type="protein sequence ID" value="OAE21407.1"/>
    <property type="molecule type" value="Genomic_DNA"/>
</dbReference>
<comment type="catalytic activity">
    <reaction evidence="11">
        <text>(1,4-alpha-D-galacturonosyl)n+m + H2O = (1,4-alpha-D-galacturonosyl)n + (1,4-alpha-D-galacturonosyl)m.</text>
        <dbReference type="EC" id="3.2.1.15"/>
    </reaction>
</comment>
<evidence type="ECO:0000256" key="5">
    <source>
        <dbReference type="ARBA" id="ARBA00022525"/>
    </source>
</evidence>
<dbReference type="Gene3D" id="2.160.20.10">
    <property type="entry name" value="Single-stranded right-handed beta-helix, Pectin lyase-like"/>
    <property type="match status" value="1"/>
</dbReference>
<dbReference type="GO" id="GO:0005975">
    <property type="term" value="P:carbohydrate metabolic process"/>
    <property type="evidence" value="ECO:0007669"/>
    <property type="project" value="InterPro"/>
</dbReference>
<keyword evidence="4" id="KW-0134">Cell wall</keyword>
<keyword evidence="15" id="KW-1185">Reference proteome</keyword>
<dbReference type="InterPro" id="IPR006626">
    <property type="entry name" value="PbH1"/>
</dbReference>
<dbReference type="AlphaFoldDB" id="A0A176VLG4"/>
<organism evidence="14 15">
    <name type="scientific">Marchantia polymorpha subsp. ruderalis</name>
    <dbReference type="NCBI Taxonomy" id="1480154"/>
    <lineage>
        <taxon>Eukaryota</taxon>
        <taxon>Viridiplantae</taxon>
        <taxon>Streptophyta</taxon>
        <taxon>Embryophyta</taxon>
        <taxon>Marchantiophyta</taxon>
        <taxon>Marchantiopsida</taxon>
        <taxon>Marchantiidae</taxon>
        <taxon>Marchantiales</taxon>
        <taxon>Marchantiaceae</taxon>
        <taxon>Marchantia</taxon>
    </lineage>
</organism>
<dbReference type="FunFam" id="2.160.20.10:FF:000032">
    <property type="entry name" value="Pectin lyase-like superfamily protein"/>
    <property type="match status" value="1"/>
</dbReference>
<dbReference type="Pfam" id="PF00295">
    <property type="entry name" value="Glyco_hydro_28"/>
    <property type="match status" value="1"/>
</dbReference>
<protein>
    <recommendedName>
        <fullName evidence="3">endo-polygalacturonase</fullName>
        <ecNumber evidence="3">3.2.1.15</ecNumber>
    </recommendedName>
</protein>
<dbReference type="Proteomes" id="UP000077202">
    <property type="component" value="Unassembled WGS sequence"/>
</dbReference>
<evidence type="ECO:0000256" key="9">
    <source>
        <dbReference type="ARBA" id="ARBA00023295"/>
    </source>
</evidence>
<comment type="similarity">
    <text evidence="2 12">Belongs to the glycosyl hydrolase 28 family.</text>
</comment>
<sequence length="601" mass="63366">MGARRDELQHSSSQSPFLPILPILCEVADILPVTLHKVTFQKADQRPFRKKLYTQNRPFPEYFCTRSLNMAKTLVLSSLVLLAFVASTFHTLPKADADSSVTFTEYNVLDYGAVGDGSTNDTKLRSSNVSVHSSSTFTGNVTMSPHAPKSPVSRIPPRPPSPSPPPPPATMSPAPAPSSPSNSTAPAPSSPSNSTAQAPEVSTGTTNSSAAPEPGVSDTSSNMTEFNVLEYGALGDGVTNDTQAFADAWKAACAVDYAYVHAPVGYSFLVYPTTFKGPCLLNMTFKVDGTVLAPPETSVWNETSVKDHWLEFSKVSMIIQGTGTIDGQGQNWWAESCKTNSSNACKDGPTAIVFNACTNVTVKYVTILNSQQMHLAFEKSVGIMVNSINISAPGDSPNTDGIHLQNATSVTIKNSFIGTGDDCVSIQNGSSSVTIKNITCGPGHGISVGGLGKKNTSATVSNIVVEDVVFTNSTNGVRIKSWQGSSGTASTFTYQNLVMNNVKNPILIDQYYCDSASSGSCPNFTSNVQISDITFKNITGTSATKVAVKLACSETVACTGITLQDIDLVRTSGSDATSFCSDAYGVSADTVIPSSCLLTSS</sequence>
<reference evidence="14" key="1">
    <citation type="submission" date="2016-03" db="EMBL/GenBank/DDBJ databases">
        <title>Mechanisms controlling the formation of the plant cell surface in tip-growing cells are functionally conserved among land plants.</title>
        <authorList>
            <person name="Honkanen S."/>
            <person name="Jones V.A."/>
            <person name="Morieri G."/>
            <person name="Champion C."/>
            <person name="Hetherington A.J."/>
            <person name="Kelly S."/>
            <person name="Saint-Marcoux D."/>
            <person name="Proust H."/>
            <person name="Prescott H."/>
            <person name="Dolan L."/>
        </authorList>
    </citation>
    <scope>NUCLEOTIDE SEQUENCE [LARGE SCALE GENOMIC DNA]</scope>
    <source>
        <tissue evidence="14">Whole gametophyte</tissue>
    </source>
</reference>
<comment type="caution">
    <text evidence="14">The sequence shown here is derived from an EMBL/GenBank/DDBJ whole genome shotgun (WGS) entry which is preliminary data.</text>
</comment>
<dbReference type="EC" id="3.2.1.15" evidence="3"/>
<evidence type="ECO:0000313" key="15">
    <source>
        <dbReference type="Proteomes" id="UP000077202"/>
    </source>
</evidence>
<keyword evidence="9 12" id="KW-0326">Glycosidase</keyword>
<comment type="subcellular location">
    <subcellularLocation>
        <location evidence="1">Secreted</location>
        <location evidence="1">Cell wall</location>
    </subcellularLocation>
</comment>
<keyword evidence="6" id="KW-0732">Signal</keyword>
<feature type="region of interest" description="Disordered" evidence="13">
    <location>
        <begin position="112"/>
        <end position="222"/>
    </location>
</feature>
<evidence type="ECO:0000256" key="11">
    <source>
        <dbReference type="ARBA" id="ARBA00034074"/>
    </source>
</evidence>
<evidence type="ECO:0000256" key="7">
    <source>
        <dbReference type="ARBA" id="ARBA00022737"/>
    </source>
</evidence>
<feature type="compositionally biased region" description="Low complexity" evidence="13">
    <location>
        <begin position="179"/>
        <end position="199"/>
    </location>
</feature>
<accession>A0A176VLG4</accession>
<evidence type="ECO:0000256" key="3">
    <source>
        <dbReference type="ARBA" id="ARBA00012736"/>
    </source>
</evidence>
<evidence type="ECO:0000256" key="4">
    <source>
        <dbReference type="ARBA" id="ARBA00022512"/>
    </source>
</evidence>
<dbReference type="InterPro" id="IPR012334">
    <property type="entry name" value="Pectin_lyas_fold"/>
</dbReference>
<proteinExistence type="inferred from homology"/>
<evidence type="ECO:0000313" key="14">
    <source>
        <dbReference type="EMBL" id="OAE21407.1"/>
    </source>
</evidence>
<dbReference type="SMART" id="SM00710">
    <property type="entry name" value="PbH1"/>
    <property type="match status" value="6"/>
</dbReference>
<dbReference type="GO" id="GO:0071555">
    <property type="term" value="P:cell wall organization"/>
    <property type="evidence" value="ECO:0007669"/>
    <property type="project" value="UniProtKB-KW"/>
</dbReference>
<keyword evidence="7" id="KW-0677">Repeat</keyword>
<dbReference type="GO" id="GO:0004650">
    <property type="term" value="F:polygalacturonase activity"/>
    <property type="evidence" value="ECO:0007669"/>
    <property type="project" value="UniProtKB-EC"/>
</dbReference>
<gene>
    <name evidence="14" type="ORF">AXG93_3658s1290</name>
</gene>
<dbReference type="InterPro" id="IPR011050">
    <property type="entry name" value="Pectin_lyase_fold/virulence"/>
</dbReference>
<evidence type="ECO:0000256" key="13">
    <source>
        <dbReference type="SAM" id="MobiDB-lite"/>
    </source>
</evidence>
<evidence type="ECO:0000256" key="1">
    <source>
        <dbReference type="ARBA" id="ARBA00004191"/>
    </source>
</evidence>
<evidence type="ECO:0000256" key="2">
    <source>
        <dbReference type="ARBA" id="ARBA00008834"/>
    </source>
</evidence>
<evidence type="ECO:0000256" key="8">
    <source>
        <dbReference type="ARBA" id="ARBA00022801"/>
    </source>
</evidence>